<evidence type="ECO:0000256" key="1">
    <source>
        <dbReference type="SAM" id="MobiDB-lite"/>
    </source>
</evidence>
<evidence type="ECO:0000313" key="3">
    <source>
        <dbReference type="Proteomes" id="UP001311232"/>
    </source>
</evidence>
<keyword evidence="3" id="KW-1185">Reference proteome</keyword>
<proteinExistence type="predicted"/>
<dbReference type="AlphaFoldDB" id="A0AAV9S8N6"/>
<organism evidence="2 3">
    <name type="scientific">Crenichthys baileyi</name>
    <name type="common">White River springfish</name>
    <dbReference type="NCBI Taxonomy" id="28760"/>
    <lineage>
        <taxon>Eukaryota</taxon>
        <taxon>Metazoa</taxon>
        <taxon>Chordata</taxon>
        <taxon>Craniata</taxon>
        <taxon>Vertebrata</taxon>
        <taxon>Euteleostomi</taxon>
        <taxon>Actinopterygii</taxon>
        <taxon>Neopterygii</taxon>
        <taxon>Teleostei</taxon>
        <taxon>Neoteleostei</taxon>
        <taxon>Acanthomorphata</taxon>
        <taxon>Ovalentaria</taxon>
        <taxon>Atherinomorphae</taxon>
        <taxon>Cyprinodontiformes</taxon>
        <taxon>Goodeidae</taxon>
        <taxon>Crenichthys</taxon>
    </lineage>
</organism>
<name>A0AAV9S8N6_9TELE</name>
<protein>
    <submittedName>
        <fullName evidence="2">Uncharacterized protein</fullName>
    </submittedName>
</protein>
<reference evidence="2 3" key="1">
    <citation type="submission" date="2021-06" db="EMBL/GenBank/DDBJ databases">
        <authorList>
            <person name="Palmer J.M."/>
        </authorList>
    </citation>
    <scope>NUCLEOTIDE SEQUENCE [LARGE SCALE GENOMIC DNA]</scope>
    <source>
        <strain evidence="2 3">MEX-2019</strain>
        <tissue evidence="2">Muscle</tissue>
    </source>
</reference>
<dbReference type="Proteomes" id="UP001311232">
    <property type="component" value="Unassembled WGS sequence"/>
</dbReference>
<evidence type="ECO:0000313" key="2">
    <source>
        <dbReference type="EMBL" id="KAK5617645.1"/>
    </source>
</evidence>
<gene>
    <name evidence="2" type="ORF">CRENBAI_002381</name>
</gene>
<comment type="caution">
    <text evidence="2">The sequence shown here is derived from an EMBL/GenBank/DDBJ whole genome shotgun (WGS) entry which is preliminary data.</text>
</comment>
<accession>A0AAV9S8N6</accession>
<sequence length="237" mass="25253">MSAAVTSGTVVSLLADVETTASIPVSLSATSVCPRLAADPPAPSLLLPTHITVATPDELEERLRFYARQLKNFRATRALQLSNPRQAARELLHGSHHVSEALLPLQSSCHVSRALLQSSPCHVSRALLHSSQFRRHVSVRCRADPCVQAESHLPPSVSSPRSSQSAAAELPTSCLLSAAAAEQPTPCQVWRVLQMNLLLPPLNATDAAAGMPMPRLKSSGVRLTPQPLLKPRSGSAI</sequence>
<feature type="region of interest" description="Disordered" evidence="1">
    <location>
        <begin position="210"/>
        <end position="237"/>
    </location>
</feature>
<dbReference type="EMBL" id="JAHHUM010000686">
    <property type="protein sequence ID" value="KAK5617645.1"/>
    <property type="molecule type" value="Genomic_DNA"/>
</dbReference>